<dbReference type="Pfam" id="PF00226">
    <property type="entry name" value="DnaJ"/>
    <property type="match status" value="1"/>
</dbReference>
<dbReference type="PRINTS" id="PR00625">
    <property type="entry name" value="JDOMAIN"/>
</dbReference>
<sequence length="238" mass="25804">MSIWGKIAGAGVGLAVGGPLGALLGAVAGHFVIDRALGDDEVVFTVALIALSAKMAMADGEVTEDEIRAFDQVLHVPPSERGNVNRLYRIAQQDVAGFEAYAGQIARVYRDKPGTLEDVLDALFHIAKADNYVHPAEIEYLRAVAEIFGFSEVEFARIRASHLGTKCLDPFLVLGITPDISNEDLKKAYRRLVRENHPDTLIARGVPEELVSIASDKLAAINVAYEKIVKARGLQERA</sequence>
<dbReference type="CDD" id="cd07316">
    <property type="entry name" value="terB_like_DjlA"/>
    <property type="match status" value="1"/>
</dbReference>
<name>A0A6N6VHV9_9HYPH</name>
<dbReference type="RefSeq" id="WP_152217175.1">
    <property type="nucleotide sequence ID" value="NZ_JBAQYD010000151.1"/>
</dbReference>
<dbReference type="InterPro" id="IPR001623">
    <property type="entry name" value="DnaJ_domain"/>
</dbReference>
<dbReference type="EMBL" id="WESC01000015">
    <property type="protein sequence ID" value="KAB7738900.1"/>
    <property type="molecule type" value="Genomic_DNA"/>
</dbReference>
<dbReference type="AlphaFoldDB" id="A0A6N6VHV9"/>
<evidence type="ECO:0000259" key="1">
    <source>
        <dbReference type="PROSITE" id="PS50076"/>
    </source>
</evidence>
<dbReference type="SUPFAM" id="SSF46565">
    <property type="entry name" value="Chaperone J-domain"/>
    <property type="match status" value="1"/>
</dbReference>
<dbReference type="SMART" id="SM00271">
    <property type="entry name" value="DnaJ"/>
    <property type="match status" value="1"/>
</dbReference>
<dbReference type="Gene3D" id="1.10.3680.10">
    <property type="entry name" value="TerB-like"/>
    <property type="match status" value="1"/>
</dbReference>
<organism evidence="2 3">
    <name type="scientific">Parvibaculum sedimenti</name>
    <dbReference type="NCBI Taxonomy" id="2608632"/>
    <lineage>
        <taxon>Bacteria</taxon>
        <taxon>Pseudomonadati</taxon>
        <taxon>Pseudomonadota</taxon>
        <taxon>Alphaproteobacteria</taxon>
        <taxon>Hyphomicrobiales</taxon>
        <taxon>Parvibaculaceae</taxon>
        <taxon>Parvibaculum</taxon>
    </lineage>
</organism>
<dbReference type="Pfam" id="PF05099">
    <property type="entry name" value="TerB"/>
    <property type="match status" value="1"/>
</dbReference>
<dbReference type="Proteomes" id="UP000468901">
    <property type="component" value="Unassembled WGS sequence"/>
</dbReference>
<evidence type="ECO:0000313" key="2">
    <source>
        <dbReference type="EMBL" id="KAB7738900.1"/>
    </source>
</evidence>
<protein>
    <submittedName>
        <fullName evidence="2">DnaJ domain-containing protein</fullName>
    </submittedName>
</protein>
<accession>A0A6N6VHV9</accession>
<reference evidence="2 3" key="1">
    <citation type="submission" date="2019-09" db="EMBL/GenBank/DDBJ databases">
        <title>Parvibaculum sedimenti sp. nov., isolated from sediment.</title>
        <authorList>
            <person name="Wang Y."/>
        </authorList>
    </citation>
    <scope>NUCLEOTIDE SEQUENCE [LARGE SCALE GENOMIC DNA]</scope>
    <source>
        <strain evidence="2 3">HXT-9</strain>
    </source>
</reference>
<evidence type="ECO:0000313" key="3">
    <source>
        <dbReference type="Proteomes" id="UP000468901"/>
    </source>
</evidence>
<gene>
    <name evidence="2" type="ORF">F2P47_14890</name>
</gene>
<dbReference type="PROSITE" id="PS50076">
    <property type="entry name" value="DNAJ_2"/>
    <property type="match status" value="1"/>
</dbReference>
<dbReference type="InterPro" id="IPR007791">
    <property type="entry name" value="DjlA_N"/>
</dbReference>
<dbReference type="SUPFAM" id="SSF158682">
    <property type="entry name" value="TerB-like"/>
    <property type="match status" value="1"/>
</dbReference>
<dbReference type="InterPro" id="IPR036869">
    <property type="entry name" value="J_dom_sf"/>
</dbReference>
<feature type="domain" description="J" evidence="1">
    <location>
        <begin position="169"/>
        <end position="238"/>
    </location>
</feature>
<dbReference type="CDD" id="cd06257">
    <property type="entry name" value="DnaJ"/>
    <property type="match status" value="1"/>
</dbReference>
<comment type="caution">
    <text evidence="2">The sequence shown here is derived from an EMBL/GenBank/DDBJ whole genome shotgun (WGS) entry which is preliminary data.</text>
</comment>
<keyword evidence="3" id="KW-1185">Reference proteome</keyword>
<proteinExistence type="predicted"/>
<dbReference type="Gene3D" id="1.10.287.110">
    <property type="entry name" value="DnaJ domain"/>
    <property type="match status" value="1"/>
</dbReference>
<dbReference type="InterPro" id="IPR029024">
    <property type="entry name" value="TerB-like"/>
</dbReference>